<dbReference type="EMBL" id="JARIHO010000015">
    <property type="protein sequence ID" value="KAJ7349905.1"/>
    <property type="molecule type" value="Genomic_DNA"/>
</dbReference>
<evidence type="ECO:0000313" key="2">
    <source>
        <dbReference type="Proteomes" id="UP001218218"/>
    </source>
</evidence>
<dbReference type="Proteomes" id="UP001218218">
    <property type="component" value="Unassembled WGS sequence"/>
</dbReference>
<dbReference type="AlphaFoldDB" id="A0AAD7A5E2"/>
<name>A0AAD7A5E2_9AGAR</name>
<gene>
    <name evidence="1" type="ORF">DFH08DRAFT_807239</name>
</gene>
<protein>
    <submittedName>
        <fullName evidence="1">Uncharacterized protein</fullName>
    </submittedName>
</protein>
<comment type="caution">
    <text evidence="1">The sequence shown here is derived from an EMBL/GenBank/DDBJ whole genome shotgun (WGS) entry which is preliminary data.</text>
</comment>
<sequence>MAVTVYGTVASPSVCTSLPSPLIAAFLKGTYGAGHRISHLASADTPSIFSFKFDSLVTARRTYCTLPVVSFLEDVIGSAADSELSELHRSVEIKVTAALTREIAEDPCKRAGDSFNNYKLFQLAASEIASDGLDILTRRALVE</sequence>
<evidence type="ECO:0000313" key="1">
    <source>
        <dbReference type="EMBL" id="KAJ7349905.1"/>
    </source>
</evidence>
<keyword evidence="2" id="KW-1185">Reference proteome</keyword>
<organism evidence="1 2">
    <name type="scientific">Mycena albidolilacea</name>
    <dbReference type="NCBI Taxonomy" id="1033008"/>
    <lineage>
        <taxon>Eukaryota</taxon>
        <taxon>Fungi</taxon>
        <taxon>Dikarya</taxon>
        <taxon>Basidiomycota</taxon>
        <taxon>Agaricomycotina</taxon>
        <taxon>Agaricomycetes</taxon>
        <taxon>Agaricomycetidae</taxon>
        <taxon>Agaricales</taxon>
        <taxon>Marasmiineae</taxon>
        <taxon>Mycenaceae</taxon>
        <taxon>Mycena</taxon>
    </lineage>
</organism>
<accession>A0AAD7A5E2</accession>
<proteinExistence type="predicted"/>
<reference evidence="1" key="1">
    <citation type="submission" date="2023-03" db="EMBL/GenBank/DDBJ databases">
        <title>Massive genome expansion in bonnet fungi (Mycena s.s.) driven by repeated elements and novel gene families across ecological guilds.</title>
        <authorList>
            <consortium name="Lawrence Berkeley National Laboratory"/>
            <person name="Harder C.B."/>
            <person name="Miyauchi S."/>
            <person name="Viragh M."/>
            <person name="Kuo A."/>
            <person name="Thoen E."/>
            <person name="Andreopoulos B."/>
            <person name="Lu D."/>
            <person name="Skrede I."/>
            <person name="Drula E."/>
            <person name="Henrissat B."/>
            <person name="Morin E."/>
            <person name="Kohler A."/>
            <person name="Barry K."/>
            <person name="LaButti K."/>
            <person name="Morin E."/>
            <person name="Salamov A."/>
            <person name="Lipzen A."/>
            <person name="Mereny Z."/>
            <person name="Hegedus B."/>
            <person name="Baldrian P."/>
            <person name="Stursova M."/>
            <person name="Weitz H."/>
            <person name="Taylor A."/>
            <person name="Grigoriev I.V."/>
            <person name="Nagy L.G."/>
            <person name="Martin F."/>
            <person name="Kauserud H."/>
        </authorList>
    </citation>
    <scope>NUCLEOTIDE SEQUENCE</scope>
    <source>
        <strain evidence="1">CBHHK002</strain>
    </source>
</reference>